<gene>
    <name evidence="1" type="ORF">SAMN02745190_00666</name>
</gene>
<organism evidence="1 2">
    <name type="scientific">Schwartzia succinivorans DSM 10502</name>
    <dbReference type="NCBI Taxonomy" id="1123243"/>
    <lineage>
        <taxon>Bacteria</taxon>
        <taxon>Bacillati</taxon>
        <taxon>Bacillota</taxon>
        <taxon>Negativicutes</taxon>
        <taxon>Selenomonadales</taxon>
        <taxon>Selenomonadaceae</taxon>
        <taxon>Schwartzia</taxon>
    </lineage>
</organism>
<evidence type="ECO:0000313" key="1">
    <source>
        <dbReference type="EMBL" id="SHE56304.1"/>
    </source>
</evidence>
<evidence type="ECO:0000313" key="2">
    <source>
        <dbReference type="Proteomes" id="UP000184404"/>
    </source>
</evidence>
<protein>
    <submittedName>
        <fullName evidence="1">Uncharacterized protein</fullName>
    </submittedName>
</protein>
<dbReference type="EMBL" id="FQUG01000003">
    <property type="protein sequence ID" value="SHE56304.1"/>
    <property type="molecule type" value="Genomic_DNA"/>
</dbReference>
<keyword evidence="2" id="KW-1185">Reference proteome</keyword>
<sequence>MAKLSKEEKDRLSAKLYTTTDPTKILEQHDSMNPQRIFEIGKGLQLDITMEEAEKIAEENRLFNGTIALQLAMTEEEVRAAVEVMPVFSGEEKEEFIQKILEGDKERFSK</sequence>
<accession>A0A1M4UI12</accession>
<dbReference type="Proteomes" id="UP000184404">
    <property type="component" value="Unassembled WGS sequence"/>
</dbReference>
<dbReference type="RefSeq" id="WP_072934778.1">
    <property type="nucleotide sequence ID" value="NZ_FQUG01000003.1"/>
</dbReference>
<reference evidence="1 2" key="1">
    <citation type="submission" date="2016-11" db="EMBL/GenBank/DDBJ databases">
        <authorList>
            <person name="Jaros S."/>
            <person name="Januszkiewicz K."/>
            <person name="Wedrychowicz H."/>
        </authorList>
    </citation>
    <scope>NUCLEOTIDE SEQUENCE [LARGE SCALE GENOMIC DNA]</scope>
    <source>
        <strain evidence="1 2">DSM 10502</strain>
    </source>
</reference>
<dbReference type="AlphaFoldDB" id="A0A1M4UI12"/>
<proteinExistence type="predicted"/>
<name>A0A1M4UI12_9FIRM</name>